<proteinExistence type="predicted"/>
<dbReference type="Gene3D" id="3.40.50.2000">
    <property type="entry name" value="Glycogen Phosphorylase B"/>
    <property type="match status" value="1"/>
</dbReference>
<name>A0A371PC81_9ACTN</name>
<dbReference type="AlphaFoldDB" id="A0A371PC81"/>
<protein>
    <submittedName>
        <fullName evidence="1">Glycosyltransferase</fullName>
    </submittedName>
</protein>
<dbReference type="OrthoDB" id="5115453at2"/>
<evidence type="ECO:0000313" key="2">
    <source>
        <dbReference type="Proteomes" id="UP000265581"/>
    </source>
</evidence>
<dbReference type="RefSeq" id="WP_119703124.1">
    <property type="nucleotide sequence ID" value="NZ_JBHSOI010000001.1"/>
</dbReference>
<reference evidence="1 2" key="1">
    <citation type="submission" date="2018-08" db="EMBL/GenBank/DDBJ databases">
        <title>Aeromicrobium sp. M2KJ-4, whole genome shotgun sequence.</title>
        <authorList>
            <person name="Tuo L."/>
        </authorList>
    </citation>
    <scope>NUCLEOTIDE SEQUENCE [LARGE SCALE GENOMIC DNA]</scope>
    <source>
        <strain evidence="1 2">M2KJ-4</strain>
    </source>
</reference>
<gene>
    <name evidence="1" type="ORF">DX116_05320</name>
</gene>
<accession>A0A371PC81</accession>
<dbReference type="EMBL" id="QUBR01000001">
    <property type="protein sequence ID" value="REK73010.1"/>
    <property type="molecule type" value="Genomic_DNA"/>
</dbReference>
<comment type="caution">
    <text evidence="1">The sequence shown here is derived from an EMBL/GenBank/DDBJ whole genome shotgun (WGS) entry which is preliminary data.</text>
</comment>
<dbReference type="Proteomes" id="UP000265581">
    <property type="component" value="Unassembled WGS sequence"/>
</dbReference>
<sequence>MGSARGRSERELTLVALGAADPERDGVWLRSGFVKAVVRGGWATPSGYRFGSRALGLGLDSLVIAVKARLLGRGGPYLAANPWIAVALVATGARRVAVTGVYAEVGSRSHRLLRAIIRDRPVVTLAVLEAAEWSEAGGQAIAVRYGNTLGYPKHAGQPSDAVRVFVGGSSDRDPAAMHALEEEVRREETPVHLVIADGGEPAQWAGTISSVTRTGWLSADDFGRQVAAADVVFLPLKAGHRAAGHMVMVGALEAGVAVVATDSRGMDGYVDGEFVSTIDADRALLPQIVDRAVTDPARAERIRDYWRRTFSLEAYVERVGTALSEMTGQRLRRAGRAGLLRRRR</sequence>
<dbReference type="Pfam" id="PF13692">
    <property type="entry name" value="Glyco_trans_1_4"/>
    <property type="match status" value="1"/>
</dbReference>
<keyword evidence="2" id="KW-1185">Reference proteome</keyword>
<organism evidence="1 2">
    <name type="scientific">Aeromicrobium endophyticum</name>
    <dbReference type="NCBI Taxonomy" id="2292704"/>
    <lineage>
        <taxon>Bacteria</taxon>
        <taxon>Bacillati</taxon>
        <taxon>Actinomycetota</taxon>
        <taxon>Actinomycetes</taxon>
        <taxon>Propionibacteriales</taxon>
        <taxon>Nocardioidaceae</taxon>
        <taxon>Aeromicrobium</taxon>
    </lineage>
</organism>
<keyword evidence="1" id="KW-0808">Transferase</keyword>
<dbReference type="SUPFAM" id="SSF53756">
    <property type="entry name" value="UDP-Glycosyltransferase/glycogen phosphorylase"/>
    <property type="match status" value="1"/>
</dbReference>
<evidence type="ECO:0000313" key="1">
    <source>
        <dbReference type="EMBL" id="REK73010.1"/>
    </source>
</evidence>
<dbReference type="GO" id="GO:0016740">
    <property type="term" value="F:transferase activity"/>
    <property type="evidence" value="ECO:0007669"/>
    <property type="project" value="UniProtKB-KW"/>
</dbReference>